<dbReference type="Proteomes" id="UP000429523">
    <property type="component" value="Unassembled WGS sequence"/>
</dbReference>
<accession>A0A6A3DSX7</accession>
<evidence type="ECO:0000313" key="5">
    <source>
        <dbReference type="Proteomes" id="UP000440367"/>
    </source>
</evidence>
<evidence type="ECO:0000313" key="2">
    <source>
        <dbReference type="EMBL" id="KAE8924175.1"/>
    </source>
</evidence>
<name>A0A6A3DSX7_9STRA</name>
<proteinExistence type="predicted"/>
<dbReference type="EMBL" id="QXGD01002687">
    <property type="protein sequence ID" value="KAE9185411.1"/>
    <property type="molecule type" value="Genomic_DNA"/>
</dbReference>
<protein>
    <submittedName>
        <fullName evidence="2">Uncharacterized protein</fullName>
    </submittedName>
</protein>
<evidence type="ECO:0000313" key="4">
    <source>
        <dbReference type="Proteomes" id="UP000429523"/>
    </source>
</evidence>
<sequence>MDIRVPKTIPVSVMVQCSVDGIKAFGDRTNPGHPYQRLLASFPDEPCLFDASEYMPDKTISIRAAGVAIVVKLWRQFRGKAFGPTEKDDLGFALYERGHWVATAAVERWLQQLAAILGDTAELYLAILAAWTEYTRDRNARANRLCLQIPKRLWTWCLPDAAGEVSCSPEVLLEPSILMYSLEPLPWAPGSADWVAEVLSVDGHEPWRNCWVDVPATHPYNTSFAPCNPKAPLFFPTGFNFQQIASAVQVDPSLDPCDVTAQWVQDYTEYHGPRPVVEEEEEGDGTLPDGGMSAVSAASGSSKAAGSSPSRAPPAQSDGDDDEAEEAGDSADSDAEDEELPSESPSKPPRTAIRLDVLANVALSSK</sequence>
<feature type="compositionally biased region" description="Low complexity" evidence="1">
    <location>
        <begin position="290"/>
        <end position="317"/>
    </location>
</feature>
<organism evidence="2 4">
    <name type="scientific">Phytophthora fragariae</name>
    <dbReference type="NCBI Taxonomy" id="53985"/>
    <lineage>
        <taxon>Eukaryota</taxon>
        <taxon>Sar</taxon>
        <taxon>Stramenopiles</taxon>
        <taxon>Oomycota</taxon>
        <taxon>Peronosporomycetes</taxon>
        <taxon>Peronosporales</taxon>
        <taxon>Peronosporaceae</taxon>
        <taxon>Phytophthora</taxon>
    </lineage>
</organism>
<feature type="region of interest" description="Disordered" evidence="1">
    <location>
        <begin position="273"/>
        <end position="353"/>
    </location>
</feature>
<feature type="compositionally biased region" description="Acidic residues" evidence="1">
    <location>
        <begin position="318"/>
        <end position="341"/>
    </location>
</feature>
<evidence type="ECO:0000256" key="1">
    <source>
        <dbReference type="SAM" id="MobiDB-lite"/>
    </source>
</evidence>
<gene>
    <name evidence="3" type="ORF">PF002_g26171</name>
    <name evidence="2" type="ORF">PF009_g25589</name>
</gene>
<dbReference type="Proteomes" id="UP000440367">
    <property type="component" value="Unassembled WGS sequence"/>
</dbReference>
<dbReference type="EMBL" id="QXGF01002569">
    <property type="protein sequence ID" value="KAE8924175.1"/>
    <property type="molecule type" value="Genomic_DNA"/>
</dbReference>
<evidence type="ECO:0000313" key="3">
    <source>
        <dbReference type="EMBL" id="KAE9185411.1"/>
    </source>
</evidence>
<dbReference type="AlphaFoldDB" id="A0A6A3DSX7"/>
<comment type="caution">
    <text evidence="2">The sequence shown here is derived from an EMBL/GenBank/DDBJ whole genome shotgun (WGS) entry which is preliminary data.</text>
</comment>
<reference evidence="4 5" key="1">
    <citation type="submission" date="2018-08" db="EMBL/GenBank/DDBJ databases">
        <title>Genomic investigation of the strawberry pathogen Phytophthora fragariae indicates pathogenicity is determined by transcriptional variation in three key races.</title>
        <authorList>
            <person name="Adams T.M."/>
            <person name="Armitage A.D."/>
            <person name="Sobczyk M.K."/>
            <person name="Bates H.J."/>
            <person name="Dunwell J.M."/>
            <person name="Nellist C.F."/>
            <person name="Harrison R.J."/>
        </authorList>
    </citation>
    <scope>NUCLEOTIDE SEQUENCE [LARGE SCALE GENOMIC DNA]</scope>
    <source>
        <strain evidence="3 5">BC-1</strain>
        <strain evidence="2 4">NOV-9</strain>
    </source>
</reference>